<dbReference type="GO" id="GO:0009055">
    <property type="term" value="F:electron transfer activity"/>
    <property type="evidence" value="ECO:0007669"/>
    <property type="project" value="InterPro"/>
</dbReference>
<organism evidence="10 11">
    <name type="scientific">Halocalculus aciditolerans</name>
    <dbReference type="NCBI Taxonomy" id="1383812"/>
    <lineage>
        <taxon>Archaea</taxon>
        <taxon>Methanobacteriati</taxon>
        <taxon>Methanobacteriota</taxon>
        <taxon>Stenosarchaea group</taxon>
        <taxon>Halobacteria</taxon>
        <taxon>Halobacteriales</taxon>
        <taxon>Halobacteriaceae</taxon>
        <taxon>Halocalculus</taxon>
    </lineage>
</organism>
<evidence type="ECO:0000256" key="4">
    <source>
        <dbReference type="ARBA" id="ARBA00022982"/>
    </source>
</evidence>
<dbReference type="InterPro" id="IPR000923">
    <property type="entry name" value="BlueCu_1"/>
</dbReference>
<dbReference type="PANTHER" id="PTHR34192">
    <property type="entry name" value="PLASTOCYANIN MAJOR ISOFORM, CHLOROPLASTIC-RELATED"/>
    <property type="match status" value="1"/>
</dbReference>
<sequence>MYTENGEYYFDPIGLYVEKGTTVTFVNESGAHTSTSYSEDNDAENRIPSGAETWDSGTLTEEDATFDHAFNTTGTFDYFCIPHKSLEMIGRIVVGEPGGPAEGTMPPDGTVPASEKIVSEKSISYDSFQG</sequence>
<dbReference type="InterPro" id="IPR008972">
    <property type="entry name" value="Cupredoxin"/>
</dbReference>
<dbReference type="Pfam" id="PF00127">
    <property type="entry name" value="Copper-bind"/>
    <property type="match status" value="1"/>
</dbReference>
<evidence type="ECO:0000256" key="5">
    <source>
        <dbReference type="ARBA" id="ARBA00023008"/>
    </source>
</evidence>
<dbReference type="SUPFAM" id="SSF49503">
    <property type="entry name" value="Cupredoxins"/>
    <property type="match status" value="1"/>
</dbReference>
<name>A0A830F997_9EURY</name>
<feature type="binding site" evidence="7">
    <location>
        <position position="88"/>
    </location>
    <ligand>
        <name>Cu cation</name>
        <dbReference type="ChEBI" id="CHEBI:23378"/>
    </ligand>
</feature>
<dbReference type="GO" id="GO:0016020">
    <property type="term" value="C:membrane"/>
    <property type="evidence" value="ECO:0007669"/>
    <property type="project" value="UniProtKB-SubCell"/>
</dbReference>
<comment type="caution">
    <text evidence="10">The sequence shown here is derived from an EMBL/GenBank/DDBJ whole genome shotgun (WGS) entry which is preliminary data.</text>
</comment>
<keyword evidence="5 7" id="KW-0186">Copper</keyword>
<keyword evidence="3 7" id="KW-0479">Metal-binding</keyword>
<feature type="region of interest" description="Disordered" evidence="8">
    <location>
        <begin position="97"/>
        <end position="130"/>
    </location>
</feature>
<evidence type="ECO:0000256" key="3">
    <source>
        <dbReference type="ARBA" id="ARBA00022723"/>
    </source>
</evidence>
<feature type="region of interest" description="Disordered" evidence="8">
    <location>
        <begin position="31"/>
        <end position="56"/>
    </location>
</feature>
<feature type="compositionally biased region" description="Polar residues" evidence="8">
    <location>
        <begin position="121"/>
        <end position="130"/>
    </location>
</feature>
<reference evidence="10" key="2">
    <citation type="submission" date="2020-09" db="EMBL/GenBank/DDBJ databases">
        <authorList>
            <person name="Sun Q."/>
            <person name="Ohkuma M."/>
        </authorList>
    </citation>
    <scope>NUCLEOTIDE SEQUENCE</scope>
    <source>
        <strain evidence="10">JCM 19596</strain>
    </source>
</reference>
<reference evidence="10" key="1">
    <citation type="journal article" date="2014" name="Int. J. Syst. Evol. Microbiol.">
        <title>Complete genome sequence of Corynebacterium casei LMG S-19264T (=DSM 44701T), isolated from a smear-ripened cheese.</title>
        <authorList>
            <consortium name="US DOE Joint Genome Institute (JGI-PGF)"/>
            <person name="Walter F."/>
            <person name="Albersmeier A."/>
            <person name="Kalinowski J."/>
            <person name="Ruckert C."/>
        </authorList>
    </citation>
    <scope>NUCLEOTIDE SEQUENCE</scope>
    <source>
        <strain evidence="10">JCM 19596</strain>
    </source>
</reference>
<dbReference type="EMBL" id="BMPG01000001">
    <property type="protein sequence ID" value="GGL51821.1"/>
    <property type="molecule type" value="Genomic_DNA"/>
</dbReference>
<comment type="cofactor">
    <cofactor evidence="7">
        <name>Cu(2+)</name>
        <dbReference type="ChEBI" id="CHEBI:29036"/>
    </cofactor>
    <text evidence="7">The crystal structure with reduced Cu(1+) has also been determined.</text>
</comment>
<dbReference type="InterPro" id="IPR002387">
    <property type="entry name" value="Plastocyanin"/>
</dbReference>
<accession>A0A830F997</accession>
<evidence type="ECO:0000313" key="10">
    <source>
        <dbReference type="EMBL" id="GGL51821.1"/>
    </source>
</evidence>
<dbReference type="Proteomes" id="UP000607197">
    <property type="component" value="Unassembled WGS sequence"/>
</dbReference>
<evidence type="ECO:0000256" key="2">
    <source>
        <dbReference type="ARBA" id="ARBA00022448"/>
    </source>
</evidence>
<keyword evidence="11" id="KW-1185">Reference proteome</keyword>
<dbReference type="PANTHER" id="PTHR34192:SF10">
    <property type="entry name" value="PLASTOCYANIN MAJOR ISOFORM, CHLOROPLASTIC-RELATED"/>
    <property type="match status" value="1"/>
</dbReference>
<dbReference type="GO" id="GO:0005507">
    <property type="term" value="F:copper ion binding"/>
    <property type="evidence" value="ECO:0007669"/>
    <property type="project" value="InterPro"/>
</dbReference>
<gene>
    <name evidence="10" type="ORF">GCM10009039_07600</name>
</gene>
<dbReference type="Gene3D" id="2.60.40.420">
    <property type="entry name" value="Cupredoxins - blue copper proteins"/>
    <property type="match status" value="1"/>
</dbReference>
<feature type="binding site" evidence="7">
    <location>
        <position position="80"/>
    </location>
    <ligand>
        <name>Cu cation</name>
        <dbReference type="ChEBI" id="CHEBI:23378"/>
    </ligand>
</feature>
<evidence type="ECO:0000256" key="8">
    <source>
        <dbReference type="SAM" id="MobiDB-lite"/>
    </source>
</evidence>
<feature type="domain" description="Blue (type 1) copper" evidence="9">
    <location>
        <begin position="4"/>
        <end position="94"/>
    </location>
</feature>
<keyword evidence="4" id="KW-0249">Electron transport</keyword>
<evidence type="ECO:0000259" key="9">
    <source>
        <dbReference type="Pfam" id="PF00127"/>
    </source>
</evidence>
<evidence type="ECO:0000256" key="7">
    <source>
        <dbReference type="PIRSR" id="PIRSR602387-1"/>
    </source>
</evidence>
<evidence type="ECO:0000313" key="11">
    <source>
        <dbReference type="Proteomes" id="UP000607197"/>
    </source>
</evidence>
<dbReference type="AlphaFoldDB" id="A0A830F997"/>
<dbReference type="PRINTS" id="PR00157">
    <property type="entry name" value="PLASTOCYANIN"/>
</dbReference>
<comment type="subcellular location">
    <subcellularLocation>
        <location evidence="1">Membrane</location>
    </subcellularLocation>
</comment>
<evidence type="ECO:0000256" key="1">
    <source>
        <dbReference type="ARBA" id="ARBA00004370"/>
    </source>
</evidence>
<keyword evidence="2" id="KW-0813">Transport</keyword>
<proteinExistence type="predicted"/>
<feature type="binding site" evidence="7">
    <location>
        <position position="83"/>
    </location>
    <ligand>
        <name>Cu cation</name>
        <dbReference type="ChEBI" id="CHEBI:23378"/>
    </ligand>
</feature>
<keyword evidence="6" id="KW-0472">Membrane</keyword>
<evidence type="ECO:0000256" key="6">
    <source>
        <dbReference type="ARBA" id="ARBA00023136"/>
    </source>
</evidence>
<protein>
    <recommendedName>
        <fullName evidence="9">Blue (type 1) copper domain-containing protein</fullName>
    </recommendedName>
</protein>